<dbReference type="SMART" id="SM00112">
    <property type="entry name" value="CA"/>
    <property type="match status" value="5"/>
</dbReference>
<dbReference type="GO" id="GO:0005509">
    <property type="term" value="F:calcium ion binding"/>
    <property type="evidence" value="ECO:0007669"/>
    <property type="project" value="UniProtKB-UniRule"/>
</dbReference>
<evidence type="ECO:0000256" key="1">
    <source>
        <dbReference type="ARBA" id="ARBA00004370"/>
    </source>
</evidence>
<feature type="region of interest" description="Disordered" evidence="10">
    <location>
        <begin position="486"/>
        <end position="505"/>
    </location>
</feature>
<dbReference type="Proteomes" id="UP001497525">
    <property type="component" value="Unassembled WGS sequence"/>
</dbReference>
<gene>
    <name evidence="12" type="ORF">CDAUBV1_LOCUS15264</name>
</gene>
<evidence type="ECO:0000256" key="7">
    <source>
        <dbReference type="ARBA" id="ARBA00023136"/>
    </source>
</evidence>
<dbReference type="EMBL" id="CAXLJL010000700">
    <property type="protein sequence ID" value="CAL5140074.1"/>
    <property type="molecule type" value="Genomic_DNA"/>
</dbReference>
<dbReference type="PROSITE" id="PS00232">
    <property type="entry name" value="CADHERIN_1"/>
    <property type="match status" value="4"/>
</dbReference>
<evidence type="ECO:0000256" key="4">
    <source>
        <dbReference type="ARBA" id="ARBA00022837"/>
    </source>
</evidence>
<dbReference type="InterPro" id="IPR013164">
    <property type="entry name" value="Cadherin_N"/>
</dbReference>
<dbReference type="PROSITE" id="PS50268">
    <property type="entry name" value="CADHERIN_2"/>
    <property type="match status" value="5"/>
</dbReference>
<dbReference type="AlphaFoldDB" id="A0AAV2TV39"/>
<dbReference type="Pfam" id="PF00028">
    <property type="entry name" value="Cadherin"/>
    <property type="match status" value="2"/>
</dbReference>
<comment type="caution">
    <text evidence="12">The sequence shown here is derived from an EMBL/GenBank/DDBJ whole genome shotgun (WGS) entry which is preliminary data.</text>
</comment>
<dbReference type="GO" id="GO:0005886">
    <property type="term" value="C:plasma membrane"/>
    <property type="evidence" value="ECO:0007669"/>
    <property type="project" value="InterPro"/>
</dbReference>
<evidence type="ECO:0000259" key="11">
    <source>
        <dbReference type="PROSITE" id="PS50268"/>
    </source>
</evidence>
<evidence type="ECO:0000256" key="9">
    <source>
        <dbReference type="PROSITE-ProRule" id="PRU00043"/>
    </source>
</evidence>
<dbReference type="CDD" id="cd11304">
    <property type="entry name" value="Cadherin_repeat"/>
    <property type="match status" value="6"/>
</dbReference>
<name>A0AAV2TV39_CALDB</name>
<keyword evidence="8" id="KW-0325">Glycoprotein</keyword>
<accession>A0AAV2TV39</accession>
<feature type="domain" description="Cadherin" evidence="11">
    <location>
        <begin position="672"/>
        <end position="869"/>
    </location>
</feature>
<organism evidence="12 13">
    <name type="scientific">Calicophoron daubneyi</name>
    <name type="common">Rumen fluke</name>
    <name type="synonym">Paramphistomum daubneyi</name>
    <dbReference type="NCBI Taxonomy" id="300641"/>
    <lineage>
        <taxon>Eukaryota</taxon>
        <taxon>Metazoa</taxon>
        <taxon>Spiralia</taxon>
        <taxon>Lophotrochozoa</taxon>
        <taxon>Platyhelminthes</taxon>
        <taxon>Trematoda</taxon>
        <taxon>Digenea</taxon>
        <taxon>Plagiorchiida</taxon>
        <taxon>Pronocephalata</taxon>
        <taxon>Paramphistomoidea</taxon>
        <taxon>Paramphistomidae</taxon>
        <taxon>Calicophoron</taxon>
    </lineage>
</organism>
<reference evidence="12" key="1">
    <citation type="submission" date="2024-06" db="EMBL/GenBank/DDBJ databases">
        <authorList>
            <person name="Liu X."/>
            <person name="Lenzi L."/>
            <person name="Haldenby T S."/>
            <person name="Uol C."/>
        </authorList>
    </citation>
    <scope>NUCLEOTIDE SEQUENCE</scope>
</reference>
<evidence type="ECO:0000256" key="8">
    <source>
        <dbReference type="ARBA" id="ARBA00023180"/>
    </source>
</evidence>
<dbReference type="SUPFAM" id="SSF49313">
    <property type="entry name" value="Cadherin-like"/>
    <property type="match status" value="5"/>
</dbReference>
<dbReference type="Gene3D" id="2.60.40.60">
    <property type="entry name" value="Cadherins"/>
    <property type="match status" value="6"/>
</dbReference>
<evidence type="ECO:0000256" key="6">
    <source>
        <dbReference type="ARBA" id="ARBA00022989"/>
    </source>
</evidence>
<feature type="domain" description="Cadherin" evidence="11">
    <location>
        <begin position="174"/>
        <end position="318"/>
    </location>
</feature>
<evidence type="ECO:0000256" key="5">
    <source>
        <dbReference type="ARBA" id="ARBA00022889"/>
    </source>
</evidence>
<keyword evidence="4 9" id="KW-0106">Calcium</keyword>
<keyword evidence="5" id="KW-0130">Cell adhesion</keyword>
<keyword evidence="3" id="KW-0677">Repeat</keyword>
<evidence type="ECO:0000313" key="13">
    <source>
        <dbReference type="Proteomes" id="UP001497525"/>
    </source>
</evidence>
<dbReference type="InterPro" id="IPR002126">
    <property type="entry name" value="Cadherin-like_dom"/>
</dbReference>
<dbReference type="GO" id="GO:0007156">
    <property type="term" value="P:homophilic cell adhesion via plasma membrane adhesion molecules"/>
    <property type="evidence" value="ECO:0007669"/>
    <property type="project" value="InterPro"/>
</dbReference>
<dbReference type="PANTHER" id="PTHR24026:SF136">
    <property type="entry name" value="PROTOCADHERIN-23"/>
    <property type="match status" value="1"/>
</dbReference>
<evidence type="ECO:0000256" key="2">
    <source>
        <dbReference type="ARBA" id="ARBA00022692"/>
    </source>
</evidence>
<keyword evidence="6" id="KW-1133">Transmembrane helix</keyword>
<dbReference type="Pfam" id="PF08266">
    <property type="entry name" value="Cadherin_2"/>
    <property type="match status" value="1"/>
</dbReference>
<evidence type="ECO:0000256" key="10">
    <source>
        <dbReference type="SAM" id="MobiDB-lite"/>
    </source>
</evidence>
<keyword evidence="7" id="KW-0472">Membrane</keyword>
<dbReference type="InterPro" id="IPR020894">
    <property type="entry name" value="Cadherin_CS"/>
</dbReference>
<dbReference type="PRINTS" id="PR00205">
    <property type="entry name" value="CADHERIN"/>
</dbReference>
<comment type="subcellular location">
    <subcellularLocation>
        <location evidence="1">Membrane</location>
    </subcellularLocation>
</comment>
<proteinExistence type="predicted"/>
<feature type="domain" description="Cadherin" evidence="11">
    <location>
        <begin position="439"/>
        <end position="558"/>
    </location>
</feature>
<dbReference type="InterPro" id="IPR015919">
    <property type="entry name" value="Cadherin-like_sf"/>
</dbReference>
<protein>
    <recommendedName>
        <fullName evidence="11">Cadherin domain-containing protein</fullName>
    </recommendedName>
</protein>
<sequence>MQSIALARWIIHCFLVQLLLFVANIRTRLIRFVIDEELSQGTPIGSLLDHVPGSYDNLKFVKLTNTEDASALFAVDEFSGELTVAARLDRETLCLVPSSTPVSSTDRVAGRSTIGFEWTHPNVAIPCELRFSINCLSASSSSSSLVPVGGILVVLFDIVVTLRDINDNGCTFYPSDRQIIHLNEDAPVGKTTVQLHFPFDPDDAKLGHAVRQDSIHIVLGRPNEQSVIPGPRYVPSDLFKLNILPIHSNGSFSTFSSTNKHSINFRLELQLIRALDYEQQQNFTFEIIANDNVISAKHQCKLSVTVLIDDCNDNSPVFEKTLYTSNISENTPVGTLITQVRAKDADSGPQGTVFYRIHGSSDQSAAYFHLNSSTGKLRLQKRLNYAHKSLHVLDILAENDVTNSRCQTSTTSQQRAFTRVQLQVIDVNDQAPKIRIFTPAGSNKLEVLEESPAGQDFAIVDVTDEDTGENAKVECMVGNRSLSKTLKMTPVESESDNPDKGTRQKRRYKLTLSKSLDREKMQMLDFTILCWDKGSPSLTSEIPGTLSLVDVNDNPPKFAKSNYHVMITEDSDPDRKRQNFEFLTVSATDPDAGVNSKILYSLDPGMRKSLLSLIKIDPNSGVLSTTGSLDRELVEQLTFRVFATDMGTPQKSSHAVVTVQVLDYNDNAPKFSKSAYNFDLVENSPVGHLIGSLSLSDSDINKNAEVKVKIEKNFERTKQHSSSLLNQPDLFGIGGLSSSSGYKIHTPPSHSVSMSPQIRLVTFQVPHISKDAGERSNQTMYEIQLYTTSVWDREAFLPSVKNLLTDEFFGNSGTNLASYWKNQNLFDHSRADPIIVVKVQAEDQGKPRLVSQTVVQIRVRDINDNSPTFLFPNPKNFNLTRITLSNQEPKGFIFAQHVRLGRLDGIFIKVVIFAKKPVSRMNLVRNRKAATLYGGKKTVYSRPRFIRQHLVRVKSSSFLSCTSSVFSYEDGQQIRFIQDLLIYTLGPKRCQ</sequence>
<evidence type="ECO:0000313" key="12">
    <source>
        <dbReference type="EMBL" id="CAL5140074.1"/>
    </source>
</evidence>
<dbReference type="PANTHER" id="PTHR24026">
    <property type="entry name" value="FAT ATYPICAL CADHERIN-RELATED"/>
    <property type="match status" value="1"/>
</dbReference>
<feature type="domain" description="Cadherin" evidence="11">
    <location>
        <begin position="559"/>
        <end position="671"/>
    </location>
</feature>
<feature type="domain" description="Cadherin" evidence="11">
    <location>
        <begin position="319"/>
        <end position="434"/>
    </location>
</feature>
<keyword evidence="2" id="KW-0812">Transmembrane</keyword>
<dbReference type="FunFam" id="2.60.40.60:FF:000020">
    <property type="entry name" value="Dachsous cadherin-related 1b"/>
    <property type="match status" value="2"/>
</dbReference>
<evidence type="ECO:0000256" key="3">
    <source>
        <dbReference type="ARBA" id="ARBA00022737"/>
    </source>
</evidence>